<name>A0A4D9E303_9SAUR</name>
<organism evidence="1 2">
    <name type="scientific">Platysternon megacephalum</name>
    <name type="common">big-headed turtle</name>
    <dbReference type="NCBI Taxonomy" id="55544"/>
    <lineage>
        <taxon>Eukaryota</taxon>
        <taxon>Metazoa</taxon>
        <taxon>Chordata</taxon>
        <taxon>Craniata</taxon>
        <taxon>Vertebrata</taxon>
        <taxon>Euteleostomi</taxon>
        <taxon>Archelosauria</taxon>
        <taxon>Testudinata</taxon>
        <taxon>Testudines</taxon>
        <taxon>Cryptodira</taxon>
        <taxon>Durocryptodira</taxon>
        <taxon>Testudinoidea</taxon>
        <taxon>Platysternidae</taxon>
        <taxon>Platysternon</taxon>
    </lineage>
</organism>
<dbReference type="Proteomes" id="UP000297703">
    <property type="component" value="Unassembled WGS sequence"/>
</dbReference>
<dbReference type="EMBL" id="QXTE01000118">
    <property type="protein sequence ID" value="TFK05251.1"/>
    <property type="molecule type" value="Genomic_DNA"/>
</dbReference>
<reference evidence="1 2" key="2">
    <citation type="submission" date="2019-04" db="EMBL/GenBank/DDBJ databases">
        <title>The genome sequence of big-headed turtle.</title>
        <authorList>
            <person name="Gong S."/>
        </authorList>
    </citation>
    <scope>NUCLEOTIDE SEQUENCE [LARGE SCALE GENOMIC DNA]</scope>
    <source>
        <strain evidence="1">DO16091913</strain>
        <tissue evidence="1">Muscle</tissue>
    </source>
</reference>
<gene>
    <name evidence="1" type="ORF">DR999_PMT12125</name>
</gene>
<keyword evidence="2" id="KW-1185">Reference proteome</keyword>
<evidence type="ECO:0000313" key="1">
    <source>
        <dbReference type="EMBL" id="TFK05251.1"/>
    </source>
</evidence>
<dbReference type="AlphaFoldDB" id="A0A4D9E303"/>
<evidence type="ECO:0000313" key="2">
    <source>
        <dbReference type="Proteomes" id="UP000297703"/>
    </source>
</evidence>
<sequence length="100" mass="11969">MEEVFFILKHSFRSYLQNIRNSSHAPKYRNSLSYFSKTFVPEDCFFLRKSKLIYMKFNWLDYGPDPANSPHTEYFLNSMGVPQKSKPKVSSELYLKFEIH</sequence>
<proteinExistence type="predicted"/>
<reference evidence="1 2" key="1">
    <citation type="submission" date="2019-04" db="EMBL/GenBank/DDBJ databases">
        <title>Draft genome of the big-headed turtle Platysternon megacephalum.</title>
        <authorList>
            <person name="Gong S."/>
        </authorList>
    </citation>
    <scope>NUCLEOTIDE SEQUENCE [LARGE SCALE GENOMIC DNA]</scope>
    <source>
        <strain evidence="1">DO16091913</strain>
        <tissue evidence="1">Muscle</tissue>
    </source>
</reference>
<protein>
    <submittedName>
        <fullName evidence="1">Bcl-2-like protein 15</fullName>
    </submittedName>
</protein>
<accession>A0A4D9E303</accession>
<comment type="caution">
    <text evidence="1">The sequence shown here is derived from an EMBL/GenBank/DDBJ whole genome shotgun (WGS) entry which is preliminary data.</text>
</comment>